<name>A0A840MKH3_9PROT</name>
<evidence type="ECO:0000313" key="3">
    <source>
        <dbReference type="Proteomes" id="UP000575898"/>
    </source>
</evidence>
<dbReference type="PANTHER" id="PTHR42194">
    <property type="entry name" value="UPF0276 PROTEIN HI_1600"/>
    <property type="match status" value="1"/>
</dbReference>
<dbReference type="Pfam" id="PF05114">
    <property type="entry name" value="MbnB_TglH_ChrH"/>
    <property type="match status" value="1"/>
</dbReference>
<dbReference type="EMBL" id="JACHHY010000019">
    <property type="protein sequence ID" value="MBB5019684.1"/>
    <property type="molecule type" value="Genomic_DNA"/>
</dbReference>
<dbReference type="PANTHER" id="PTHR42194:SF1">
    <property type="entry name" value="UPF0276 PROTEIN HI_1600"/>
    <property type="match status" value="1"/>
</dbReference>
<keyword evidence="3" id="KW-1185">Reference proteome</keyword>
<dbReference type="NCBIfam" id="NF003818">
    <property type="entry name" value="PRK05409.1"/>
    <property type="match status" value="1"/>
</dbReference>
<dbReference type="Proteomes" id="UP000575898">
    <property type="component" value="Unassembled WGS sequence"/>
</dbReference>
<sequence length="283" mass="31236">MPNQLHQLPVAAGIGLRMPHIQKVLDTRPDVAWWEVHAENFFGGGANLAALDRIRADWPISLHGVGLGLGNAEPLRQAHLSEWKQLIDRVEPAAISEHLCWNAWQNDYFNDLLPLPYSEAALAHMIERVGQVQHALGRPLLVENLSSYVAFPEDVIPEGEFLAELARRTGCGLLVDINNLYVNERNLGRDAKAAIDALPVEAVAEIHIAGFETRDDGLLIDTHGAPVCEPVWALLDYAYQRFGPVPTLLERDTSLPALESLLQESGRAATLLASHQTIQQEGR</sequence>
<dbReference type="Gene3D" id="3.20.20.150">
    <property type="entry name" value="Divalent-metal-dependent TIM barrel enzymes"/>
    <property type="match status" value="1"/>
</dbReference>
<dbReference type="InterPro" id="IPR007801">
    <property type="entry name" value="MbnB/TglH/ChrH"/>
</dbReference>
<proteinExistence type="inferred from homology"/>
<evidence type="ECO:0000256" key="1">
    <source>
        <dbReference type="HAMAP-Rule" id="MF_00697"/>
    </source>
</evidence>
<accession>A0A840MKH3</accession>
<gene>
    <name evidence="2" type="ORF">HNQ59_002992</name>
</gene>
<comment type="caution">
    <text evidence="2">The sequence shown here is derived from an EMBL/GenBank/DDBJ whole genome shotgun (WGS) entry which is preliminary data.</text>
</comment>
<comment type="similarity">
    <text evidence="1">Belongs to the UPF0276 family.</text>
</comment>
<evidence type="ECO:0000313" key="2">
    <source>
        <dbReference type="EMBL" id="MBB5019684.1"/>
    </source>
</evidence>
<dbReference type="AlphaFoldDB" id="A0A840MKH3"/>
<dbReference type="HAMAP" id="MF_00697">
    <property type="entry name" value="UPF0276"/>
    <property type="match status" value="1"/>
</dbReference>
<reference evidence="2 3" key="1">
    <citation type="submission" date="2020-08" db="EMBL/GenBank/DDBJ databases">
        <title>Genomic Encyclopedia of Type Strains, Phase IV (KMG-IV): sequencing the most valuable type-strain genomes for metagenomic binning, comparative biology and taxonomic classification.</title>
        <authorList>
            <person name="Goeker M."/>
        </authorList>
    </citation>
    <scope>NUCLEOTIDE SEQUENCE [LARGE SCALE GENOMIC DNA]</scope>
    <source>
        <strain evidence="2 3">DSM 27165</strain>
    </source>
</reference>
<dbReference type="RefSeq" id="WP_184040943.1">
    <property type="nucleotide sequence ID" value="NZ_JACHHY010000019.1"/>
</dbReference>
<organism evidence="2 3">
    <name type="scientific">Chitinivorax tropicus</name>
    <dbReference type="NCBI Taxonomy" id="714531"/>
    <lineage>
        <taxon>Bacteria</taxon>
        <taxon>Pseudomonadati</taxon>
        <taxon>Pseudomonadota</taxon>
        <taxon>Betaproteobacteria</taxon>
        <taxon>Chitinivorax</taxon>
    </lineage>
</organism>
<dbReference type="InterPro" id="IPR036237">
    <property type="entry name" value="Xyl_isomerase-like_sf"/>
</dbReference>
<protein>
    <recommendedName>
        <fullName evidence="1">UPF0276 protein HNQ59_002992</fullName>
    </recommendedName>
</protein>
<dbReference type="SUPFAM" id="SSF51658">
    <property type="entry name" value="Xylose isomerase-like"/>
    <property type="match status" value="1"/>
</dbReference>